<sequence>MSEGPVGRVPPGIRWLEPGHRVRNRATGGCPGPAGTGAGGQTGPVTITLHAPASPAAPELVLRPWRAEDADALVDVYRDPVLRQWTTVPVSSHAEARRWLADVREGWDSGHRCTFAVLEPLPDGDRLVANVVVKRLAPGREHAEVGYWTAAAARGRGIAPRALEAVTRWAFDRFAAAGLTRLDLLHQVDNPASCRVAEKTGYRFQEVLPARPPFPRDGHRHARWAGSPA</sequence>
<evidence type="ECO:0000313" key="4">
    <source>
        <dbReference type="Proteomes" id="UP000198217"/>
    </source>
</evidence>
<dbReference type="InterPro" id="IPR000182">
    <property type="entry name" value="GNAT_dom"/>
</dbReference>
<dbReference type="InterPro" id="IPR016181">
    <property type="entry name" value="Acyl_CoA_acyltransferase"/>
</dbReference>
<dbReference type="Pfam" id="PF13302">
    <property type="entry name" value="Acetyltransf_3"/>
    <property type="match status" value="1"/>
</dbReference>
<evidence type="ECO:0000256" key="1">
    <source>
        <dbReference type="SAM" id="MobiDB-lite"/>
    </source>
</evidence>
<keyword evidence="4" id="KW-1185">Reference proteome</keyword>
<name>A0A1C5HVT6_9ACTN</name>
<evidence type="ECO:0000259" key="2">
    <source>
        <dbReference type="PROSITE" id="PS51186"/>
    </source>
</evidence>
<feature type="compositionally biased region" description="Gly residues" evidence="1">
    <location>
        <begin position="29"/>
        <end position="42"/>
    </location>
</feature>
<dbReference type="SUPFAM" id="SSF55729">
    <property type="entry name" value="Acyl-CoA N-acyltransferases (Nat)"/>
    <property type="match status" value="1"/>
</dbReference>
<organism evidence="3 4">
    <name type="scientific">Micromonospora echinaurantiaca</name>
    <dbReference type="NCBI Taxonomy" id="47857"/>
    <lineage>
        <taxon>Bacteria</taxon>
        <taxon>Bacillati</taxon>
        <taxon>Actinomycetota</taxon>
        <taxon>Actinomycetes</taxon>
        <taxon>Micromonosporales</taxon>
        <taxon>Micromonosporaceae</taxon>
        <taxon>Micromonospora</taxon>
    </lineage>
</organism>
<feature type="region of interest" description="Disordered" evidence="1">
    <location>
        <begin position="22"/>
        <end position="49"/>
    </location>
</feature>
<dbReference type="EMBL" id="LT607750">
    <property type="protein sequence ID" value="SCG50072.1"/>
    <property type="molecule type" value="Genomic_DNA"/>
</dbReference>
<feature type="domain" description="N-acetyltransferase" evidence="2">
    <location>
        <begin position="60"/>
        <end position="229"/>
    </location>
</feature>
<accession>A0A1C5HVT6</accession>
<dbReference type="Proteomes" id="UP000198217">
    <property type="component" value="Chromosome I"/>
</dbReference>
<dbReference type="GO" id="GO:0016747">
    <property type="term" value="F:acyltransferase activity, transferring groups other than amino-acyl groups"/>
    <property type="evidence" value="ECO:0007669"/>
    <property type="project" value="InterPro"/>
</dbReference>
<dbReference type="InterPro" id="IPR051531">
    <property type="entry name" value="N-acetyltransferase"/>
</dbReference>
<dbReference type="PANTHER" id="PTHR43792">
    <property type="entry name" value="GNAT FAMILY, PUTATIVE (AFU_ORTHOLOGUE AFUA_3G00765)-RELATED-RELATED"/>
    <property type="match status" value="1"/>
</dbReference>
<evidence type="ECO:0000313" key="3">
    <source>
        <dbReference type="EMBL" id="SCG50072.1"/>
    </source>
</evidence>
<dbReference type="PROSITE" id="PS51186">
    <property type="entry name" value="GNAT"/>
    <property type="match status" value="1"/>
</dbReference>
<reference evidence="3 4" key="1">
    <citation type="submission" date="2016-06" db="EMBL/GenBank/DDBJ databases">
        <authorList>
            <person name="Kjaerup R.B."/>
            <person name="Dalgaard T.S."/>
            <person name="Juul-Madsen H.R."/>
        </authorList>
    </citation>
    <scope>NUCLEOTIDE SEQUENCE [LARGE SCALE GENOMIC DNA]</scope>
    <source>
        <strain evidence="3 4">DSM 43904</strain>
    </source>
</reference>
<gene>
    <name evidence="3" type="ORF">GA0070609_2322</name>
</gene>
<dbReference type="AlphaFoldDB" id="A0A1C5HVT6"/>
<protein>
    <submittedName>
        <fullName evidence="3">Protein N-acetyltransferase, RimJ/RimL family</fullName>
    </submittedName>
</protein>
<proteinExistence type="predicted"/>
<dbReference type="Gene3D" id="3.40.630.30">
    <property type="match status" value="1"/>
</dbReference>
<keyword evidence="3" id="KW-0808">Transferase</keyword>